<dbReference type="AlphaFoldDB" id="A0A9Q9F1U2"/>
<accession>A0A9Q9F1U2</accession>
<dbReference type="Pfam" id="PF13115">
    <property type="entry name" value="YtkA"/>
    <property type="match status" value="1"/>
</dbReference>
<dbReference type="InterPro" id="IPR012640">
    <property type="entry name" value="Membr_lipoprot_lipid_attach_CS"/>
</dbReference>
<sequence length="134" mass="14510">MKKFLLTAGALLFLTACSNEQGHAGHGSTATNDKLEPLKVALTVPKSASAGDKISLKAKVTYGKESVDKADEVMFEIIKDNNAKSSVKEKVEHGEDGVYTLDYTFNEPGKYRVISHVTAKNQHTMPDADIVVSK</sequence>
<evidence type="ECO:0000256" key="1">
    <source>
        <dbReference type="ARBA" id="ARBA00022729"/>
    </source>
</evidence>
<name>A0A9Q9F1U2_9STAP</name>
<dbReference type="Proteomes" id="UP001057381">
    <property type="component" value="Chromosome"/>
</dbReference>
<dbReference type="EMBL" id="CP073809">
    <property type="protein sequence ID" value="UTH14322.1"/>
    <property type="molecule type" value="Genomic_DNA"/>
</dbReference>
<dbReference type="RefSeq" id="WP_254250314.1">
    <property type="nucleotide sequence ID" value="NZ_CP073809.1"/>
</dbReference>
<dbReference type="KEGG" id="mequ:KFV11_02870"/>
<dbReference type="InterPro" id="IPR032693">
    <property type="entry name" value="YtkA-like_dom"/>
</dbReference>
<reference evidence="3" key="1">
    <citation type="submission" date="2021-04" db="EMBL/GenBank/DDBJ databases">
        <title>Complete Genome Sequences of Macrococcus spp. from dog and cattle.</title>
        <authorList>
            <person name="Schwendener S."/>
            <person name="Perreten V."/>
        </authorList>
    </citation>
    <scope>NUCLEOTIDE SEQUENCE</scope>
    <source>
        <strain evidence="3">Epi0143-OL</strain>
    </source>
</reference>
<evidence type="ECO:0000313" key="4">
    <source>
        <dbReference type="Proteomes" id="UP001057381"/>
    </source>
</evidence>
<gene>
    <name evidence="3" type="ORF">KFV11_02870</name>
</gene>
<evidence type="ECO:0000259" key="2">
    <source>
        <dbReference type="Pfam" id="PF13115"/>
    </source>
</evidence>
<feature type="domain" description="YtkA-like" evidence="2">
    <location>
        <begin position="34"/>
        <end position="116"/>
    </location>
</feature>
<protein>
    <submittedName>
        <fullName evidence="3">FixH family protein</fullName>
    </submittedName>
</protein>
<keyword evidence="1" id="KW-0732">Signal</keyword>
<dbReference type="Gene3D" id="2.60.40.10">
    <property type="entry name" value="Immunoglobulins"/>
    <property type="match status" value="1"/>
</dbReference>
<proteinExistence type="predicted"/>
<dbReference type="PROSITE" id="PS51257">
    <property type="entry name" value="PROKAR_LIPOPROTEIN"/>
    <property type="match status" value="1"/>
</dbReference>
<evidence type="ECO:0000313" key="3">
    <source>
        <dbReference type="EMBL" id="UTH14322.1"/>
    </source>
</evidence>
<organism evidence="3 4">
    <name type="scientific">Macrococcus equipercicus</name>
    <dbReference type="NCBI Taxonomy" id="69967"/>
    <lineage>
        <taxon>Bacteria</taxon>
        <taxon>Bacillati</taxon>
        <taxon>Bacillota</taxon>
        <taxon>Bacilli</taxon>
        <taxon>Bacillales</taxon>
        <taxon>Staphylococcaceae</taxon>
        <taxon>Macrococcus</taxon>
    </lineage>
</organism>
<dbReference type="Pfam" id="PF08139">
    <property type="entry name" value="LPAM_1"/>
    <property type="match status" value="1"/>
</dbReference>
<dbReference type="InterPro" id="IPR013783">
    <property type="entry name" value="Ig-like_fold"/>
</dbReference>